<name>A0ABW2LEB3_9BACT</name>
<sequence>MISSAAEFYRLRESSKPEEYRRAAHEEASIETWMEVIGQRPDMRFWAAQNKTVPVEVLEILASDGDVTVRDMVARKRKITEAIALKLAEDPDETVRAALAINRKLPPSALAKLKQDQSSLVLAALEKQFG</sequence>
<dbReference type="Gene3D" id="1.25.10.10">
    <property type="entry name" value="Leucine-rich Repeat Variant"/>
    <property type="match status" value="1"/>
</dbReference>
<evidence type="ECO:0000313" key="2">
    <source>
        <dbReference type="Proteomes" id="UP001596472"/>
    </source>
</evidence>
<dbReference type="Proteomes" id="UP001596472">
    <property type="component" value="Unassembled WGS sequence"/>
</dbReference>
<dbReference type="InterPro" id="IPR016024">
    <property type="entry name" value="ARM-type_fold"/>
</dbReference>
<reference evidence="2" key="1">
    <citation type="journal article" date="2019" name="Int. J. Syst. Evol. Microbiol.">
        <title>The Global Catalogue of Microorganisms (GCM) 10K type strain sequencing project: providing services to taxonomists for standard genome sequencing and annotation.</title>
        <authorList>
            <consortium name="The Broad Institute Genomics Platform"/>
            <consortium name="The Broad Institute Genome Sequencing Center for Infectious Disease"/>
            <person name="Wu L."/>
            <person name="Ma J."/>
        </authorList>
    </citation>
    <scope>NUCLEOTIDE SEQUENCE [LARGE SCALE GENOMIC DNA]</scope>
    <source>
        <strain evidence="2">CGMCC 4.1467</strain>
    </source>
</reference>
<keyword evidence="2" id="KW-1185">Reference proteome</keyword>
<proteinExistence type="predicted"/>
<dbReference type="SUPFAM" id="SSF48371">
    <property type="entry name" value="ARM repeat"/>
    <property type="match status" value="1"/>
</dbReference>
<protein>
    <submittedName>
        <fullName evidence="1">HEAT repeat domain-containing protein</fullName>
    </submittedName>
</protein>
<accession>A0ABW2LEB3</accession>
<dbReference type="InterPro" id="IPR011989">
    <property type="entry name" value="ARM-like"/>
</dbReference>
<dbReference type="RefSeq" id="WP_379717026.1">
    <property type="nucleotide sequence ID" value="NZ_JBHTBS010000053.1"/>
</dbReference>
<comment type="caution">
    <text evidence="1">The sequence shown here is derived from an EMBL/GenBank/DDBJ whole genome shotgun (WGS) entry which is preliminary data.</text>
</comment>
<gene>
    <name evidence="1" type="ORF">ACFQY0_21165</name>
</gene>
<dbReference type="EMBL" id="JBHTBS010000053">
    <property type="protein sequence ID" value="MFC7339709.1"/>
    <property type="molecule type" value="Genomic_DNA"/>
</dbReference>
<evidence type="ECO:0000313" key="1">
    <source>
        <dbReference type="EMBL" id="MFC7339709.1"/>
    </source>
</evidence>
<organism evidence="1 2">
    <name type="scientific">Haloferula chungangensis</name>
    <dbReference type="NCBI Taxonomy" id="1048331"/>
    <lineage>
        <taxon>Bacteria</taxon>
        <taxon>Pseudomonadati</taxon>
        <taxon>Verrucomicrobiota</taxon>
        <taxon>Verrucomicrobiia</taxon>
        <taxon>Verrucomicrobiales</taxon>
        <taxon>Verrucomicrobiaceae</taxon>
        <taxon>Haloferula</taxon>
    </lineage>
</organism>